<accession>A0A1Z5K4R9</accession>
<comment type="caution">
    <text evidence="2">The sequence shown here is derived from an EMBL/GenBank/DDBJ whole genome shotgun (WGS) entry which is preliminary data.</text>
</comment>
<dbReference type="InParanoid" id="A0A1Z5K4R9"/>
<sequence length="223" mass="25377">MTLTWYETVYNLPPDYRWNLLIVVATMAAADYGSSISGHRSGFARELDVQPAVRYFFSIMQFGATTVSLHGIRRYSLHYIFCMIIQCNAFLMTIRRKNLASHSLLVGLYGIMLVTGFLLANIELLRHPLHHLLLVASCSALAISIRLSPNGGILQPLQNKYILWSGMWCFLQIVRRYESSVDGNQLVTALAGFFLVTHISMAWVGVLYCRKARSNINWKERII</sequence>
<feature type="transmembrane region" description="Helical" evidence="1">
    <location>
        <begin position="131"/>
        <end position="149"/>
    </location>
</feature>
<keyword evidence="1" id="KW-0472">Membrane</keyword>
<dbReference type="EMBL" id="BDSP01000161">
    <property type="protein sequence ID" value="GAX21216.1"/>
    <property type="molecule type" value="Genomic_DNA"/>
</dbReference>
<keyword evidence="1" id="KW-1133">Transmembrane helix</keyword>
<evidence type="ECO:0000313" key="3">
    <source>
        <dbReference type="Proteomes" id="UP000198406"/>
    </source>
</evidence>
<proteinExistence type="predicted"/>
<evidence type="ECO:0000313" key="2">
    <source>
        <dbReference type="EMBL" id="GAX21216.1"/>
    </source>
</evidence>
<keyword evidence="3" id="KW-1185">Reference proteome</keyword>
<keyword evidence="1" id="KW-0812">Transmembrane</keyword>
<organism evidence="2 3">
    <name type="scientific">Fistulifera solaris</name>
    <name type="common">Oleaginous diatom</name>
    <dbReference type="NCBI Taxonomy" id="1519565"/>
    <lineage>
        <taxon>Eukaryota</taxon>
        <taxon>Sar</taxon>
        <taxon>Stramenopiles</taxon>
        <taxon>Ochrophyta</taxon>
        <taxon>Bacillariophyta</taxon>
        <taxon>Bacillariophyceae</taxon>
        <taxon>Bacillariophycidae</taxon>
        <taxon>Naviculales</taxon>
        <taxon>Naviculaceae</taxon>
        <taxon>Fistulifera</taxon>
    </lineage>
</organism>
<reference evidence="2 3" key="1">
    <citation type="journal article" date="2015" name="Plant Cell">
        <title>Oil accumulation by the oleaginous diatom Fistulifera solaris as revealed by the genome and transcriptome.</title>
        <authorList>
            <person name="Tanaka T."/>
            <person name="Maeda Y."/>
            <person name="Veluchamy A."/>
            <person name="Tanaka M."/>
            <person name="Abida H."/>
            <person name="Marechal E."/>
            <person name="Bowler C."/>
            <person name="Muto M."/>
            <person name="Sunaga Y."/>
            <person name="Tanaka M."/>
            <person name="Yoshino T."/>
            <person name="Taniguchi T."/>
            <person name="Fukuda Y."/>
            <person name="Nemoto M."/>
            <person name="Matsumoto M."/>
            <person name="Wong P.S."/>
            <person name="Aburatani S."/>
            <person name="Fujibuchi W."/>
        </authorList>
    </citation>
    <scope>NUCLEOTIDE SEQUENCE [LARGE SCALE GENOMIC DNA]</scope>
    <source>
        <strain evidence="2 3">JPCC DA0580</strain>
    </source>
</reference>
<gene>
    <name evidence="2" type="ORF">FisN_23Lh156</name>
</gene>
<evidence type="ECO:0008006" key="4">
    <source>
        <dbReference type="Google" id="ProtNLM"/>
    </source>
</evidence>
<feature type="transmembrane region" description="Helical" evidence="1">
    <location>
        <begin position="106"/>
        <end position="125"/>
    </location>
</feature>
<evidence type="ECO:0000256" key="1">
    <source>
        <dbReference type="SAM" id="Phobius"/>
    </source>
</evidence>
<dbReference type="AlphaFoldDB" id="A0A1Z5K4R9"/>
<feature type="transmembrane region" description="Helical" evidence="1">
    <location>
        <begin position="78"/>
        <end position="94"/>
    </location>
</feature>
<dbReference type="Proteomes" id="UP000198406">
    <property type="component" value="Unassembled WGS sequence"/>
</dbReference>
<protein>
    <recommendedName>
        <fullName evidence="4">Transmembrane protein</fullName>
    </recommendedName>
</protein>
<feature type="transmembrane region" description="Helical" evidence="1">
    <location>
        <begin position="189"/>
        <end position="209"/>
    </location>
</feature>
<name>A0A1Z5K4R9_FISSO</name>